<dbReference type="EMBL" id="GBXM01013731">
    <property type="protein sequence ID" value="JAH94846.1"/>
    <property type="molecule type" value="Transcribed_RNA"/>
</dbReference>
<evidence type="ECO:0000313" key="1">
    <source>
        <dbReference type="EMBL" id="JAH94846.1"/>
    </source>
</evidence>
<organism evidence="1">
    <name type="scientific">Anguilla anguilla</name>
    <name type="common">European freshwater eel</name>
    <name type="synonym">Muraena anguilla</name>
    <dbReference type="NCBI Taxonomy" id="7936"/>
    <lineage>
        <taxon>Eukaryota</taxon>
        <taxon>Metazoa</taxon>
        <taxon>Chordata</taxon>
        <taxon>Craniata</taxon>
        <taxon>Vertebrata</taxon>
        <taxon>Euteleostomi</taxon>
        <taxon>Actinopterygii</taxon>
        <taxon>Neopterygii</taxon>
        <taxon>Teleostei</taxon>
        <taxon>Anguilliformes</taxon>
        <taxon>Anguillidae</taxon>
        <taxon>Anguilla</taxon>
    </lineage>
</organism>
<proteinExistence type="predicted"/>
<accession>A0A0E9WXG1</accession>
<name>A0A0E9WXG1_ANGAN</name>
<reference evidence="1" key="2">
    <citation type="journal article" date="2015" name="Fish Shellfish Immunol.">
        <title>Early steps in the European eel (Anguilla anguilla)-Vibrio vulnificus interaction in the gills: Role of the RtxA13 toxin.</title>
        <authorList>
            <person name="Callol A."/>
            <person name="Pajuelo D."/>
            <person name="Ebbesson L."/>
            <person name="Teles M."/>
            <person name="MacKenzie S."/>
            <person name="Amaro C."/>
        </authorList>
    </citation>
    <scope>NUCLEOTIDE SEQUENCE</scope>
</reference>
<sequence>MSLVCDLAMTQPALICTKQFTLLAFTEVIVAPVDSISAYPLKWIDRDFILKEISTINHTLFHYFIL</sequence>
<protein>
    <submittedName>
        <fullName evidence="1">Uncharacterized protein</fullName>
    </submittedName>
</protein>
<reference evidence="1" key="1">
    <citation type="submission" date="2014-11" db="EMBL/GenBank/DDBJ databases">
        <authorList>
            <person name="Amaro Gonzalez C."/>
        </authorList>
    </citation>
    <scope>NUCLEOTIDE SEQUENCE</scope>
</reference>
<dbReference type="AlphaFoldDB" id="A0A0E9WXG1"/>